<evidence type="ECO:0000256" key="3">
    <source>
        <dbReference type="ARBA" id="ARBA00022803"/>
    </source>
</evidence>
<dbReference type="GO" id="GO:0051879">
    <property type="term" value="F:Hsp90 protein binding"/>
    <property type="evidence" value="ECO:0007669"/>
    <property type="project" value="TreeGrafter"/>
</dbReference>
<proteinExistence type="inferred from homology"/>
<dbReference type="InterPro" id="IPR046357">
    <property type="entry name" value="PPIase_dom_sf"/>
</dbReference>
<dbReference type="PROSITE" id="PS50059">
    <property type="entry name" value="FKBP_PPIASE"/>
    <property type="match status" value="1"/>
</dbReference>
<dbReference type="InterPro" id="IPR042282">
    <property type="entry name" value="FKBP6/shu"/>
</dbReference>
<dbReference type="GO" id="GO:0007283">
    <property type="term" value="P:spermatogenesis"/>
    <property type="evidence" value="ECO:0007669"/>
    <property type="project" value="TreeGrafter"/>
</dbReference>
<dbReference type="SUPFAM" id="SSF48452">
    <property type="entry name" value="TPR-like"/>
    <property type="match status" value="1"/>
</dbReference>
<comment type="similarity">
    <text evidence="1">Belongs to the FKBP6 family.</text>
</comment>
<dbReference type="InterPro" id="IPR001179">
    <property type="entry name" value="PPIase_FKBP_dom"/>
</dbReference>
<reference evidence="7" key="1">
    <citation type="submission" date="2022-01" db="UniProtKB">
        <authorList>
            <consortium name="EnsemblMetazoa"/>
        </authorList>
    </citation>
    <scope>IDENTIFICATION</scope>
</reference>
<dbReference type="PANTHER" id="PTHR46674">
    <property type="entry name" value="INACTIVE PEPTIDYL-PROLYL CIS-TRANS ISOMERASE FKBP6"/>
    <property type="match status" value="1"/>
</dbReference>
<protein>
    <recommendedName>
        <fullName evidence="4">peptidylprolyl isomerase</fullName>
        <ecNumber evidence="4">5.2.1.8</ecNumber>
    </recommendedName>
</protein>
<dbReference type="KEGG" id="clec:106664152"/>
<dbReference type="EC" id="5.2.1.8" evidence="4"/>
<evidence type="ECO:0000313" key="8">
    <source>
        <dbReference type="Proteomes" id="UP000494040"/>
    </source>
</evidence>
<evidence type="ECO:0000259" key="6">
    <source>
        <dbReference type="PROSITE" id="PS50059"/>
    </source>
</evidence>
<dbReference type="GeneID" id="106664152"/>
<dbReference type="Gene3D" id="3.10.50.40">
    <property type="match status" value="1"/>
</dbReference>
<dbReference type="OMA" id="CEHIDRI"/>
<dbReference type="Pfam" id="PF00254">
    <property type="entry name" value="FKBP_C"/>
    <property type="match status" value="1"/>
</dbReference>
<dbReference type="GO" id="GO:0005737">
    <property type="term" value="C:cytoplasm"/>
    <property type="evidence" value="ECO:0007669"/>
    <property type="project" value="TreeGrafter"/>
</dbReference>
<dbReference type="GO" id="GO:0034587">
    <property type="term" value="P:piRNA processing"/>
    <property type="evidence" value="ECO:0007669"/>
    <property type="project" value="TreeGrafter"/>
</dbReference>
<dbReference type="OrthoDB" id="8116123at2759"/>
<dbReference type="GO" id="GO:0003755">
    <property type="term" value="F:peptidyl-prolyl cis-trans isomerase activity"/>
    <property type="evidence" value="ECO:0007669"/>
    <property type="project" value="UniProtKB-KW"/>
</dbReference>
<comment type="catalytic activity">
    <reaction evidence="4">
        <text>[protein]-peptidylproline (omega=180) = [protein]-peptidylproline (omega=0)</text>
        <dbReference type="Rhea" id="RHEA:16237"/>
        <dbReference type="Rhea" id="RHEA-COMP:10747"/>
        <dbReference type="Rhea" id="RHEA-COMP:10748"/>
        <dbReference type="ChEBI" id="CHEBI:83833"/>
        <dbReference type="ChEBI" id="CHEBI:83834"/>
        <dbReference type="EC" id="5.2.1.8"/>
    </reaction>
</comment>
<dbReference type="AlphaFoldDB" id="A0A8I6RFB4"/>
<keyword evidence="4" id="KW-0697">Rotamase</keyword>
<evidence type="ECO:0000256" key="1">
    <source>
        <dbReference type="ARBA" id="ARBA00009648"/>
    </source>
</evidence>
<evidence type="ECO:0000256" key="2">
    <source>
        <dbReference type="ARBA" id="ARBA00022737"/>
    </source>
</evidence>
<keyword evidence="8" id="KW-1185">Reference proteome</keyword>
<dbReference type="InterPro" id="IPR019734">
    <property type="entry name" value="TPR_rpt"/>
</dbReference>
<dbReference type="RefSeq" id="XP_014245088.1">
    <property type="nucleotide sequence ID" value="XM_014389602.2"/>
</dbReference>
<evidence type="ECO:0000256" key="4">
    <source>
        <dbReference type="PROSITE-ProRule" id="PRU00277"/>
    </source>
</evidence>
<dbReference type="PANTHER" id="PTHR46674:SF1">
    <property type="entry name" value="INACTIVE PEPTIDYL-PROLYL CIS-TRANS ISOMERASE FKBP6"/>
    <property type="match status" value="1"/>
</dbReference>
<keyword evidence="4" id="KW-0413">Isomerase</keyword>
<feature type="repeat" description="TPR" evidence="5">
    <location>
        <begin position="309"/>
        <end position="342"/>
    </location>
</feature>
<dbReference type="SUPFAM" id="SSF54534">
    <property type="entry name" value="FKBP-like"/>
    <property type="match status" value="1"/>
</dbReference>
<dbReference type="EnsemblMetazoa" id="XM_014389602.2">
    <property type="protein sequence ID" value="XP_014245088.1"/>
    <property type="gene ID" value="LOC106664152"/>
</dbReference>
<name>A0A8I6RFB4_CIMLE</name>
<evidence type="ECO:0000256" key="5">
    <source>
        <dbReference type="PROSITE-ProRule" id="PRU00339"/>
    </source>
</evidence>
<dbReference type="PROSITE" id="PS50005">
    <property type="entry name" value="TPR"/>
    <property type="match status" value="1"/>
</dbReference>
<dbReference type="SMART" id="SM00028">
    <property type="entry name" value="TPR"/>
    <property type="match status" value="2"/>
</dbReference>
<accession>A0A8I6RFB4</accession>
<keyword evidence="3 5" id="KW-0802">TPR repeat</keyword>
<feature type="domain" description="PPIase FKBP-type" evidence="6">
    <location>
        <begin position="105"/>
        <end position="195"/>
    </location>
</feature>
<keyword evidence="2" id="KW-0677">Repeat</keyword>
<sequence>MSNTEGISFKDDVISRLLNENESDFIIDCNEEELPKGDEEEHRIDKVYSFEDFSKVINMDCLGNVEECSGKSPFASMVESMFNVLDDGSLRKKIIRHGTDKVPSYAAVYIHYNSYLELEEVPFDSSFLRSEKPVRFQLGAGVLYKGMEIAIATMSKGERSQFLVEPQLAFGKYGVPPRIPPNATILNVIDLIDFVDCGAALNKDDSEVEKTFADLSGKAVAFINLAKDHFVHNLIPAALENYKKSLQVLKKECRPLTGEEEKQYNELLFRTYLNMIICYNSNKINQPNKVLEVAKEAMVFVGEECRKSAKLFFNLGKAHENKLNYEKASECYKKANKLLPLNPDIQEALIKLETKRKQYYEKEKALYSKALGVTPIEKPDIPEALLHDPTFDLAHLEDLEKQYSSYLEDFAQSKTHQMILPGAGLSNEERYVLRTLSKRLNLVYKENYQEKFFQVIIRHQKDN</sequence>
<dbReference type="InterPro" id="IPR011990">
    <property type="entry name" value="TPR-like_helical_dom_sf"/>
</dbReference>
<evidence type="ECO:0000313" key="7">
    <source>
        <dbReference type="EnsemblMetazoa" id="XP_014245088.1"/>
    </source>
</evidence>
<organism evidence="7 8">
    <name type="scientific">Cimex lectularius</name>
    <name type="common">Bed bug</name>
    <name type="synonym">Acanthia lectularia</name>
    <dbReference type="NCBI Taxonomy" id="79782"/>
    <lineage>
        <taxon>Eukaryota</taxon>
        <taxon>Metazoa</taxon>
        <taxon>Ecdysozoa</taxon>
        <taxon>Arthropoda</taxon>
        <taxon>Hexapoda</taxon>
        <taxon>Insecta</taxon>
        <taxon>Pterygota</taxon>
        <taxon>Neoptera</taxon>
        <taxon>Paraneoptera</taxon>
        <taxon>Hemiptera</taxon>
        <taxon>Heteroptera</taxon>
        <taxon>Panheteroptera</taxon>
        <taxon>Cimicomorpha</taxon>
        <taxon>Cimicidae</taxon>
        <taxon>Cimex</taxon>
    </lineage>
</organism>
<dbReference type="Gene3D" id="1.25.40.10">
    <property type="entry name" value="Tetratricopeptide repeat domain"/>
    <property type="match status" value="1"/>
</dbReference>
<dbReference type="Proteomes" id="UP000494040">
    <property type="component" value="Unassembled WGS sequence"/>
</dbReference>